<evidence type="ECO:0000256" key="2">
    <source>
        <dbReference type="SAM" id="Phobius"/>
    </source>
</evidence>
<evidence type="ECO:0000313" key="4">
    <source>
        <dbReference type="Proteomes" id="UP000676506"/>
    </source>
</evidence>
<protein>
    <submittedName>
        <fullName evidence="3">Uncharacterized protein</fullName>
    </submittedName>
</protein>
<organism evidence="3 4">
    <name type="scientific">Chloracidobacterium validum</name>
    <dbReference type="NCBI Taxonomy" id="2821543"/>
    <lineage>
        <taxon>Bacteria</taxon>
        <taxon>Pseudomonadati</taxon>
        <taxon>Acidobacteriota</taxon>
        <taxon>Terriglobia</taxon>
        <taxon>Terriglobales</taxon>
        <taxon>Acidobacteriaceae</taxon>
        <taxon>Chloracidobacterium</taxon>
    </lineage>
</organism>
<dbReference type="RefSeq" id="WP_211429722.1">
    <property type="nucleotide sequence ID" value="NZ_CP072648.1"/>
</dbReference>
<sequence>MQPFPPPYTPPPYTPPAPAKKSSNTLIWVLGGCGCVSILAIAVFAILLLISLSSGGTIPPDKQAYIGNWQGDGVTLNISGDGKVNWRSQKGNASKSVENLPIQRFIGDDFEVGVGPFTTRFTVQSAPKMIAGRWTMTIEGTTVTRDGGGGSTPDDSSTGIPDGGSSSGGLRDLKMARLTGSNDDDMTFTSTFDTSDTKITCVIYPTKILEGETYGTRWYAERVPRLSRDKLIGEVDFPTITKETSRLTGIRLSLTSDSGFPPGLYRVEVIRDGAVIGTTRFTVQ</sequence>
<keyword evidence="4" id="KW-1185">Reference proteome</keyword>
<keyword evidence="2" id="KW-0472">Membrane</keyword>
<feature type="transmembrane region" description="Helical" evidence="2">
    <location>
        <begin position="26"/>
        <end position="50"/>
    </location>
</feature>
<evidence type="ECO:0000313" key="3">
    <source>
        <dbReference type="EMBL" id="QUW03832.1"/>
    </source>
</evidence>
<dbReference type="EMBL" id="CP072648">
    <property type="protein sequence ID" value="QUW03832.1"/>
    <property type="molecule type" value="Genomic_DNA"/>
</dbReference>
<keyword evidence="2" id="KW-1133">Transmembrane helix</keyword>
<evidence type="ECO:0000256" key="1">
    <source>
        <dbReference type="SAM" id="MobiDB-lite"/>
    </source>
</evidence>
<reference evidence="3 4" key="1">
    <citation type="submission" date="2021-03" db="EMBL/GenBank/DDBJ databases">
        <title>Genomic and phenotypic characterization of Chloracidobacterium isolates provides evidence for multiple species.</title>
        <authorList>
            <person name="Saini M.K."/>
            <person name="Costas A.M.G."/>
            <person name="Tank M."/>
            <person name="Bryant D.A."/>
        </authorList>
    </citation>
    <scope>NUCLEOTIDE SEQUENCE [LARGE SCALE GENOMIC DNA]</scope>
    <source>
        <strain evidence="3 4">BV2-C</strain>
    </source>
</reference>
<feature type="region of interest" description="Disordered" evidence="1">
    <location>
        <begin position="141"/>
        <end position="172"/>
    </location>
</feature>
<accession>A0ABX8BA68</accession>
<name>A0ABX8BA68_9BACT</name>
<dbReference type="Proteomes" id="UP000676506">
    <property type="component" value="Chromosome 1"/>
</dbReference>
<proteinExistence type="predicted"/>
<keyword evidence="2" id="KW-0812">Transmembrane</keyword>
<gene>
    <name evidence="3" type="ORF">J8C06_05230</name>
</gene>